<organism evidence="2 3">
    <name type="scientific">Hephaestia caeni</name>
    <dbReference type="NCBI Taxonomy" id="645617"/>
    <lineage>
        <taxon>Bacteria</taxon>
        <taxon>Pseudomonadati</taxon>
        <taxon>Pseudomonadota</taxon>
        <taxon>Alphaproteobacteria</taxon>
        <taxon>Sphingomonadales</taxon>
        <taxon>Sphingomonadaceae</taxon>
        <taxon>Hephaestia</taxon>
    </lineage>
</organism>
<dbReference type="RefSeq" id="WP_211325802.1">
    <property type="nucleotide sequence ID" value="NZ_QXDC01000002.1"/>
</dbReference>
<evidence type="ECO:0000256" key="1">
    <source>
        <dbReference type="SAM" id="SignalP"/>
    </source>
</evidence>
<accession>A0A397PAL9</accession>
<gene>
    <name evidence="2" type="ORF">DFR49_1135</name>
</gene>
<dbReference type="SUPFAM" id="SSF48452">
    <property type="entry name" value="TPR-like"/>
    <property type="match status" value="1"/>
</dbReference>
<comment type="caution">
    <text evidence="2">The sequence shown here is derived from an EMBL/GenBank/DDBJ whole genome shotgun (WGS) entry which is preliminary data.</text>
</comment>
<proteinExistence type="predicted"/>
<dbReference type="Proteomes" id="UP000266568">
    <property type="component" value="Unassembled WGS sequence"/>
</dbReference>
<evidence type="ECO:0000313" key="3">
    <source>
        <dbReference type="Proteomes" id="UP000266568"/>
    </source>
</evidence>
<name>A0A397PAL9_9SPHN</name>
<feature type="chain" id="PRO_5017301296" description="Tetratricopeptide repeat protein" evidence="1">
    <location>
        <begin position="29"/>
        <end position="449"/>
    </location>
</feature>
<dbReference type="AlphaFoldDB" id="A0A397PAL9"/>
<dbReference type="InterPro" id="IPR011990">
    <property type="entry name" value="TPR-like_helical_dom_sf"/>
</dbReference>
<dbReference type="Gene3D" id="1.25.40.10">
    <property type="entry name" value="Tetratricopeptide repeat domain"/>
    <property type="match status" value="1"/>
</dbReference>
<evidence type="ECO:0000313" key="2">
    <source>
        <dbReference type="EMBL" id="RIA46590.1"/>
    </source>
</evidence>
<reference evidence="2 3" key="1">
    <citation type="submission" date="2018-08" db="EMBL/GenBank/DDBJ databases">
        <title>Genomic Encyclopedia of Type Strains, Phase IV (KMG-IV): sequencing the most valuable type-strain genomes for metagenomic binning, comparative biology and taxonomic classification.</title>
        <authorList>
            <person name="Goeker M."/>
        </authorList>
    </citation>
    <scope>NUCLEOTIDE SEQUENCE [LARGE SCALE GENOMIC DNA]</scope>
    <source>
        <strain evidence="2 3">DSM 25527</strain>
    </source>
</reference>
<keyword evidence="1" id="KW-0732">Signal</keyword>
<feature type="signal peptide" evidence="1">
    <location>
        <begin position="1"/>
        <end position="28"/>
    </location>
</feature>
<sequence>MVKISKAALAAALVMTAGGLVATAPALAKDKKEQQGPQLKLSDAVRKAAVAAQTALQAKDYATAQTNVDAVLAAATNDDERYIGQALKLSLIAGQSQVEGAADAAANARHDAALAAPLDALITNPSTPPAEIGNYAYMRGSIAFNQQKYTDALTYYQKAQAAGFTNQDLPLQMVKAKVESGDVAGGAAQLGQLVDQEKAAGRTAPESWYRYAIGKLYKTNDNATTLQWVQRWLTAYPSSKNWRDAIIVFGFQGPTAARMGKPERVDLFRLMRATKSLADQSDYLEYAALTFDLGLPNETKTVLAEGTSAGKIASGSADASALAKTAQDVISRDESLTSLTTKAKARADGKLAAQTADAYLGGGDYQQAIDLYRLALEKGSVDTDGVNTHLGIALALAGDKAGATTAFDAVTSAPRTEIAALWKTWLATGTGAATAAAAAPAAAPAAAAQ</sequence>
<evidence type="ECO:0008006" key="4">
    <source>
        <dbReference type="Google" id="ProtNLM"/>
    </source>
</evidence>
<dbReference type="EMBL" id="QXDC01000002">
    <property type="protein sequence ID" value="RIA46590.1"/>
    <property type="molecule type" value="Genomic_DNA"/>
</dbReference>
<protein>
    <recommendedName>
        <fullName evidence="4">Tetratricopeptide repeat protein</fullName>
    </recommendedName>
</protein>
<keyword evidence="3" id="KW-1185">Reference proteome</keyword>